<comment type="catalytic activity">
    <reaction evidence="7">
        <text>holo-[D-alanyl-carrier protein] + D-alanine + ATP = D-alanyl-[D-alanyl-carrier protein] + AMP + diphosphate</text>
        <dbReference type="Rhea" id="RHEA:55132"/>
        <dbReference type="Rhea" id="RHEA-COMP:14102"/>
        <dbReference type="Rhea" id="RHEA-COMP:14103"/>
        <dbReference type="ChEBI" id="CHEBI:30616"/>
        <dbReference type="ChEBI" id="CHEBI:33019"/>
        <dbReference type="ChEBI" id="CHEBI:57416"/>
        <dbReference type="ChEBI" id="CHEBI:64479"/>
        <dbReference type="ChEBI" id="CHEBI:138620"/>
        <dbReference type="ChEBI" id="CHEBI:456215"/>
        <dbReference type="EC" id="6.2.1.54"/>
    </reaction>
</comment>
<gene>
    <name evidence="7 10" type="primary">dltA</name>
    <name evidence="10" type="ORF">P7H70_14525</name>
</gene>
<keyword evidence="1 7" id="KW-0963">Cytoplasm</keyword>
<sequence length="502" mass="56838">MKNKIVETIKGWSEKKPNNIFFDEGEDSLTYLELENMSNSLASYLEKNEESYKNIIVYGGQSSRMVISFLACTKSGHGYIPVDGHTPVDRIKMIYEESEASCVIAVDEWPLDEGNIINLSLFEEITSKGELPSFKNVVTENDVYYTIFTSGTTGKPKGVQITYSNLESFCNWMLEDFDLKTEQRFLCQAPFSFDLSVMDLYPSLLTGGTLIPMEKKMVESFPLLFGSIPKMNLNVWVSTPSLIEICLLNPDFTSEKLSSLENFQFCGEELPHNVAKKLIERFPNASVFNTYGPTEATVAITSVRITEDVLNNSDRLPLGKVKSDTELVILDDEGKRLSDGEVGEIIIVGPGVSIGYFNNPEKTEEAFFLFEGKPAYKTGDAGLIKNDLLYYKGRLDFQIKWHGYRIELGDIDHHLTMLNKVINACVVPKYNKNHKVQQLVSYIVYDEPNAFDEKEVTKLLKEELSKKVMDYMIPQRFIFVESLPLTANGKVDRKGLINEVNK</sequence>
<dbReference type="SUPFAM" id="SSF56801">
    <property type="entry name" value="Acetyl-CoA synthetase-like"/>
    <property type="match status" value="1"/>
</dbReference>
<comment type="subcellular location">
    <subcellularLocation>
        <location evidence="7">Cytoplasm</location>
    </subcellularLocation>
</comment>
<feature type="binding site" evidence="7">
    <location>
        <position position="194"/>
    </location>
    <ligand>
        <name>D-alanine</name>
        <dbReference type="ChEBI" id="CHEBI:57416"/>
    </ligand>
</feature>
<comment type="caution">
    <text evidence="10">The sequence shown here is derived from an EMBL/GenBank/DDBJ whole genome shotgun (WGS) entry which is preliminary data.</text>
</comment>
<name>A0AAW8U8X1_9ENTE</name>
<feature type="domain" description="AMP-dependent synthetase/ligase" evidence="8">
    <location>
        <begin position="12"/>
        <end position="357"/>
    </location>
</feature>
<dbReference type="InterPro" id="IPR010071">
    <property type="entry name" value="AA_adenyl_dom"/>
</dbReference>
<dbReference type="Gene3D" id="3.30.300.30">
    <property type="match status" value="1"/>
</dbReference>
<dbReference type="AlphaFoldDB" id="A0AAW8U8X1"/>
<dbReference type="InterPro" id="IPR025110">
    <property type="entry name" value="AMP-bd_C"/>
</dbReference>
<reference evidence="10" key="1">
    <citation type="submission" date="2023-03" db="EMBL/GenBank/DDBJ databases">
        <authorList>
            <person name="Shen W."/>
            <person name="Cai J."/>
        </authorList>
    </citation>
    <scope>NUCLEOTIDE SEQUENCE</scope>
    <source>
        <strain evidence="10">P96-3</strain>
    </source>
</reference>
<dbReference type="EC" id="6.2.1.54" evidence="7"/>
<organism evidence="10 11">
    <name type="scientific">Vagococcus carniphilus</name>
    <dbReference type="NCBI Taxonomy" id="218144"/>
    <lineage>
        <taxon>Bacteria</taxon>
        <taxon>Bacillati</taxon>
        <taxon>Bacillota</taxon>
        <taxon>Bacilli</taxon>
        <taxon>Lactobacillales</taxon>
        <taxon>Enterococcaceae</taxon>
        <taxon>Vagococcus</taxon>
    </lineage>
</organism>
<feature type="binding site" evidence="7">
    <location>
        <position position="490"/>
    </location>
    <ligand>
        <name>D-alanine</name>
        <dbReference type="ChEBI" id="CHEBI:57416"/>
    </ligand>
</feature>
<evidence type="ECO:0000256" key="5">
    <source>
        <dbReference type="ARBA" id="ARBA00054605"/>
    </source>
</evidence>
<feature type="binding site" evidence="7">
    <location>
        <position position="380"/>
    </location>
    <ligand>
        <name>ATP</name>
        <dbReference type="ChEBI" id="CHEBI:30616"/>
    </ligand>
</feature>
<dbReference type="GO" id="GO:0005737">
    <property type="term" value="C:cytoplasm"/>
    <property type="evidence" value="ECO:0007669"/>
    <property type="project" value="UniProtKB-SubCell"/>
</dbReference>
<evidence type="ECO:0000256" key="4">
    <source>
        <dbReference type="ARBA" id="ARBA00022840"/>
    </source>
</evidence>
<feature type="binding site" evidence="7">
    <location>
        <position position="298"/>
    </location>
    <ligand>
        <name>D-alanine</name>
        <dbReference type="ChEBI" id="CHEBI:57416"/>
    </ligand>
</feature>
<dbReference type="InterPro" id="IPR010072">
    <property type="entry name" value="DltA"/>
</dbReference>
<dbReference type="PANTHER" id="PTHR45398:SF1">
    <property type="entry name" value="ENZYME, PUTATIVE (JCVI)-RELATED"/>
    <property type="match status" value="1"/>
</dbReference>
<comment type="function">
    <text evidence="5 7">Catalyzes the first step in the D-alanylation of lipoteichoic acid (LTA), the activation of D-alanine and its transfer onto the D-alanyl carrier protein (Dcp) DltC. In an ATP-dependent two-step reaction, forms a high energy D-alanyl-AMP intermediate, followed by transfer of the D-alanyl residue as a thiol ester to the phosphopantheinyl prosthetic group of the Dcp. D-alanylation of LTA plays an important role in modulating the properties of the cell wall in Gram-positive bacteria, influencing the net charge of the cell wall.</text>
</comment>
<comment type="pathway">
    <text evidence="7">Cell wall biogenesis; lipoteichoic acid biosynthesis.</text>
</comment>
<dbReference type="RefSeq" id="WP_311869796.1">
    <property type="nucleotide sequence ID" value="NZ_JARQBZ010000048.1"/>
</dbReference>
<dbReference type="GO" id="GO:0047473">
    <property type="term" value="F:D-alanine [D-alanyl carrier protein] ligase activity"/>
    <property type="evidence" value="ECO:0007669"/>
    <property type="project" value="UniProtKB-UniRule"/>
</dbReference>
<evidence type="ECO:0000256" key="2">
    <source>
        <dbReference type="ARBA" id="ARBA00022598"/>
    </source>
</evidence>
<evidence type="ECO:0000313" key="10">
    <source>
        <dbReference type="EMBL" id="MDT2835246.1"/>
    </source>
</evidence>
<keyword evidence="3 7" id="KW-0547">Nucleotide-binding</keyword>
<dbReference type="NCBIfam" id="TIGR01734">
    <property type="entry name" value="D-ala-DACP-lig"/>
    <property type="match status" value="1"/>
</dbReference>
<dbReference type="GO" id="GO:0070395">
    <property type="term" value="P:lipoteichoic acid biosynthetic process"/>
    <property type="evidence" value="ECO:0007669"/>
    <property type="project" value="UniProtKB-UniRule"/>
</dbReference>
<evidence type="ECO:0000259" key="9">
    <source>
        <dbReference type="Pfam" id="PF13193"/>
    </source>
</evidence>
<dbReference type="Pfam" id="PF13193">
    <property type="entry name" value="AMP-binding_C"/>
    <property type="match status" value="1"/>
</dbReference>
<comment type="similarity">
    <text evidence="6 7">Belongs to the ATP-dependent AMP-binding enzyme family. DltA subfamily.</text>
</comment>
<dbReference type="PANTHER" id="PTHR45398">
    <property type="match status" value="1"/>
</dbReference>
<protein>
    <recommendedName>
        <fullName evidence="7">D-alanine--D-alanyl carrier protein ligase</fullName>
        <shortName evidence="7">DCL</shortName>
        <ecNumber evidence="7">6.2.1.54</ecNumber>
    </recommendedName>
    <alternativeName>
        <fullName evidence="7">D-alanine--poly(phosphoribitol) ligase subunit 1</fullName>
    </alternativeName>
    <alternativeName>
        <fullName evidence="7">D-alanine-activating enzyme</fullName>
        <shortName evidence="7">DAE</shortName>
    </alternativeName>
</protein>
<dbReference type="Gene3D" id="3.40.50.12780">
    <property type="entry name" value="N-terminal domain of ligase-like"/>
    <property type="match status" value="1"/>
</dbReference>
<dbReference type="HAMAP" id="MF_00593">
    <property type="entry name" value="DltA"/>
    <property type="match status" value="1"/>
</dbReference>
<dbReference type="InterPro" id="IPR045851">
    <property type="entry name" value="AMP-bd_C_sf"/>
</dbReference>
<dbReference type="InterPro" id="IPR042099">
    <property type="entry name" value="ANL_N_sf"/>
</dbReference>
<dbReference type="InterPro" id="IPR044507">
    <property type="entry name" value="DltA-like"/>
</dbReference>
<feature type="binding site" evidence="7">
    <location>
        <position position="490"/>
    </location>
    <ligand>
        <name>ATP</name>
        <dbReference type="ChEBI" id="CHEBI:30616"/>
    </ligand>
</feature>
<dbReference type="NCBIfam" id="NF003417">
    <property type="entry name" value="PRK04813.1"/>
    <property type="match status" value="1"/>
</dbReference>
<evidence type="ECO:0000256" key="3">
    <source>
        <dbReference type="ARBA" id="ARBA00022741"/>
    </source>
</evidence>
<evidence type="ECO:0000259" key="8">
    <source>
        <dbReference type="Pfam" id="PF00501"/>
    </source>
</evidence>
<proteinExistence type="inferred from homology"/>
<dbReference type="GO" id="GO:0005524">
    <property type="term" value="F:ATP binding"/>
    <property type="evidence" value="ECO:0007669"/>
    <property type="project" value="UniProtKB-KW"/>
</dbReference>
<keyword evidence="4 7" id="KW-0067">ATP-binding</keyword>
<evidence type="ECO:0000256" key="6">
    <source>
        <dbReference type="ARBA" id="ARBA00061336"/>
    </source>
</evidence>
<keyword evidence="2 7" id="KW-0436">Ligase</keyword>
<feature type="binding site" evidence="7">
    <location>
        <begin position="391"/>
        <end position="394"/>
    </location>
    <ligand>
        <name>ATP</name>
        <dbReference type="ChEBI" id="CHEBI:30616"/>
    </ligand>
</feature>
<dbReference type="FunFam" id="3.30.300.30:FF:000012">
    <property type="entry name" value="D-alanine--D-alanyl carrier protein ligase"/>
    <property type="match status" value="1"/>
</dbReference>
<dbReference type="EMBL" id="JARQBZ010000048">
    <property type="protein sequence ID" value="MDT2835246.1"/>
    <property type="molecule type" value="Genomic_DNA"/>
</dbReference>
<dbReference type="CDD" id="cd05945">
    <property type="entry name" value="DltA"/>
    <property type="match status" value="1"/>
</dbReference>
<dbReference type="InterPro" id="IPR000873">
    <property type="entry name" value="AMP-dep_synth/lig_dom"/>
</dbReference>
<feature type="binding site" evidence="7">
    <location>
        <begin position="149"/>
        <end position="150"/>
    </location>
    <ligand>
        <name>ATP</name>
        <dbReference type="ChEBI" id="CHEBI:30616"/>
    </ligand>
</feature>
<dbReference type="Proteomes" id="UP001268577">
    <property type="component" value="Unassembled WGS sequence"/>
</dbReference>
<evidence type="ECO:0000256" key="7">
    <source>
        <dbReference type="HAMAP-Rule" id="MF_00593"/>
    </source>
</evidence>
<evidence type="ECO:0000313" key="11">
    <source>
        <dbReference type="Proteomes" id="UP001268577"/>
    </source>
</evidence>
<dbReference type="NCBIfam" id="TIGR01733">
    <property type="entry name" value="AA-adenyl-dom"/>
    <property type="match status" value="1"/>
</dbReference>
<evidence type="ECO:0000256" key="1">
    <source>
        <dbReference type="ARBA" id="ARBA00022490"/>
    </source>
</evidence>
<accession>A0AAW8U8X1</accession>
<feature type="binding site" evidence="7">
    <location>
        <begin position="289"/>
        <end position="294"/>
    </location>
    <ligand>
        <name>ATP</name>
        <dbReference type="ChEBI" id="CHEBI:30616"/>
    </ligand>
</feature>
<feature type="domain" description="AMP-binding enzyme C-terminal" evidence="9">
    <location>
        <begin position="415"/>
        <end position="490"/>
    </location>
</feature>
<dbReference type="Pfam" id="PF00501">
    <property type="entry name" value="AMP-binding"/>
    <property type="match status" value="1"/>
</dbReference>